<evidence type="ECO:0000256" key="9">
    <source>
        <dbReference type="ARBA" id="ARBA00022777"/>
    </source>
</evidence>
<keyword evidence="8 14" id="KW-0547">Nucleotide-binding</keyword>
<dbReference type="Pfam" id="PF07714">
    <property type="entry name" value="PK_Tyr_Ser-Thr"/>
    <property type="match status" value="1"/>
</dbReference>
<feature type="region of interest" description="Disordered" evidence="16">
    <location>
        <begin position="452"/>
        <end position="473"/>
    </location>
</feature>
<dbReference type="Proteomes" id="UP001346149">
    <property type="component" value="Unassembled WGS sequence"/>
</dbReference>
<dbReference type="SUPFAM" id="SSF56112">
    <property type="entry name" value="Protein kinase-like (PK-like)"/>
    <property type="match status" value="1"/>
</dbReference>
<dbReference type="SMART" id="SM00220">
    <property type="entry name" value="S_TKc"/>
    <property type="match status" value="1"/>
</dbReference>
<dbReference type="Gene3D" id="3.30.200.20">
    <property type="entry name" value="Phosphorylase Kinase, domain 1"/>
    <property type="match status" value="1"/>
</dbReference>
<keyword evidence="2 15" id="KW-0723">Serine/threonine-protein kinase</keyword>
<sequence length="473" mass="52382">MIVCRNLSSSKLNGELNPSFSHLSALVSLDLSDNVLTGQIPEWLAQMSNLKTLNLSGNNFNGSIPDSLQKKVNEKILQLSVNNNPNLCMEDSCKKTRKKRNSFTVPMIAIISGSVGLLLIVLAIIWRIKSRKGKGVTEGAIKSKNRPFTYSQLLKITNNFTTIIGQGGFGKVYLGMLENGSKVAVKMLCRTSQQGYKEFLAEAQLLMIVHHKNLVSLVGYCDDAENMALIYEFMEKGDLRQHLSDKGMDAYILPWNERLRIAVDAAQGLDYLHNGCKPPIVHRDLKTPNILLNENMQAKIADFGLSKAFSAENDSYISTCPAGTPGYLDPEFQISGNLNKKSDVFSFGIILFELITGYPAVMRSANGNAMHILQWVIPIIQRGDVQSIVDPRLNGNFSVNSAWMLVEIAMSCIPPTAIQRPDISGILAELKECWDMETTTNRNQRLGSCRRSSAGTLDMMSSEPSYEYTPSAR</sequence>
<evidence type="ECO:0000256" key="11">
    <source>
        <dbReference type="ARBA" id="ARBA00022989"/>
    </source>
</evidence>
<dbReference type="PANTHER" id="PTHR45631">
    <property type="entry name" value="OS07G0107800 PROTEIN-RELATED"/>
    <property type="match status" value="1"/>
</dbReference>
<keyword evidence="13" id="KW-0675">Receptor</keyword>
<evidence type="ECO:0000256" key="1">
    <source>
        <dbReference type="ARBA" id="ARBA00004167"/>
    </source>
</evidence>
<feature type="binding site" evidence="14">
    <location>
        <position position="186"/>
    </location>
    <ligand>
        <name>ATP</name>
        <dbReference type="ChEBI" id="CHEBI:30616"/>
    </ligand>
</feature>
<dbReference type="EMBL" id="JAXQNO010000014">
    <property type="protein sequence ID" value="KAK4784565.1"/>
    <property type="molecule type" value="Genomic_DNA"/>
</dbReference>
<dbReference type="Gene3D" id="1.10.510.10">
    <property type="entry name" value="Transferase(Phosphotransferase) domain 1"/>
    <property type="match status" value="1"/>
</dbReference>
<evidence type="ECO:0000256" key="13">
    <source>
        <dbReference type="ARBA" id="ARBA00023170"/>
    </source>
</evidence>
<dbReference type="FunFam" id="3.30.200.20:FF:000394">
    <property type="entry name" value="Leucine-rich repeat receptor-like protein kinase"/>
    <property type="match status" value="1"/>
</dbReference>
<dbReference type="SUPFAM" id="SSF52058">
    <property type="entry name" value="L domain-like"/>
    <property type="match status" value="1"/>
</dbReference>
<evidence type="ECO:0000256" key="16">
    <source>
        <dbReference type="SAM" id="MobiDB-lite"/>
    </source>
</evidence>
<dbReference type="InterPro" id="IPR011009">
    <property type="entry name" value="Kinase-like_dom_sf"/>
</dbReference>
<dbReference type="GO" id="GO:0005524">
    <property type="term" value="F:ATP binding"/>
    <property type="evidence" value="ECO:0007669"/>
    <property type="project" value="UniProtKB-UniRule"/>
</dbReference>
<evidence type="ECO:0000313" key="19">
    <source>
        <dbReference type="EMBL" id="KAK4784565.1"/>
    </source>
</evidence>
<feature type="domain" description="Protein kinase" evidence="18">
    <location>
        <begin position="158"/>
        <end position="435"/>
    </location>
</feature>
<evidence type="ECO:0000313" key="20">
    <source>
        <dbReference type="Proteomes" id="UP001346149"/>
    </source>
</evidence>
<feature type="transmembrane region" description="Helical" evidence="17">
    <location>
        <begin position="103"/>
        <end position="126"/>
    </location>
</feature>
<evidence type="ECO:0000256" key="17">
    <source>
        <dbReference type="SAM" id="Phobius"/>
    </source>
</evidence>
<evidence type="ECO:0000256" key="5">
    <source>
        <dbReference type="ARBA" id="ARBA00022679"/>
    </source>
</evidence>
<gene>
    <name evidence="19" type="ORF">SAY86_018933</name>
</gene>
<evidence type="ECO:0000256" key="4">
    <source>
        <dbReference type="ARBA" id="ARBA00022614"/>
    </source>
</evidence>
<dbReference type="InterPro" id="IPR001611">
    <property type="entry name" value="Leu-rich_rpt"/>
</dbReference>
<proteinExistence type="inferred from homology"/>
<dbReference type="PANTHER" id="PTHR45631:SF206">
    <property type="entry name" value="PROTEIN KINASE DOMAIN-CONTAINING PROTEIN"/>
    <property type="match status" value="1"/>
</dbReference>
<dbReference type="AlphaFoldDB" id="A0AAN7R1F4"/>
<protein>
    <recommendedName>
        <fullName evidence="18">Protein kinase domain-containing protein</fullName>
    </recommendedName>
</protein>
<keyword evidence="6 17" id="KW-0812">Transmembrane</keyword>
<evidence type="ECO:0000256" key="7">
    <source>
        <dbReference type="ARBA" id="ARBA00022737"/>
    </source>
</evidence>
<keyword evidence="3" id="KW-0597">Phosphoprotein</keyword>
<dbReference type="InterPro" id="IPR000719">
    <property type="entry name" value="Prot_kinase_dom"/>
</dbReference>
<dbReference type="InterPro" id="IPR032675">
    <property type="entry name" value="LRR_dom_sf"/>
</dbReference>
<comment type="similarity">
    <text evidence="15">Belongs to the protein kinase superfamily.</text>
</comment>
<evidence type="ECO:0000256" key="2">
    <source>
        <dbReference type="ARBA" id="ARBA00022527"/>
    </source>
</evidence>
<dbReference type="Pfam" id="PF13855">
    <property type="entry name" value="LRR_8"/>
    <property type="match status" value="1"/>
</dbReference>
<comment type="caution">
    <text evidence="19">The sequence shown here is derived from an EMBL/GenBank/DDBJ whole genome shotgun (WGS) entry which is preliminary data.</text>
</comment>
<dbReference type="PROSITE" id="PS50011">
    <property type="entry name" value="PROTEIN_KINASE_DOM"/>
    <property type="match status" value="1"/>
</dbReference>
<organism evidence="19 20">
    <name type="scientific">Trapa natans</name>
    <name type="common">Water chestnut</name>
    <dbReference type="NCBI Taxonomy" id="22666"/>
    <lineage>
        <taxon>Eukaryota</taxon>
        <taxon>Viridiplantae</taxon>
        <taxon>Streptophyta</taxon>
        <taxon>Embryophyta</taxon>
        <taxon>Tracheophyta</taxon>
        <taxon>Spermatophyta</taxon>
        <taxon>Magnoliopsida</taxon>
        <taxon>eudicotyledons</taxon>
        <taxon>Gunneridae</taxon>
        <taxon>Pentapetalae</taxon>
        <taxon>rosids</taxon>
        <taxon>malvids</taxon>
        <taxon>Myrtales</taxon>
        <taxon>Lythraceae</taxon>
        <taxon>Trapa</taxon>
    </lineage>
</organism>
<dbReference type="PROSITE" id="PS00108">
    <property type="entry name" value="PROTEIN_KINASE_ST"/>
    <property type="match status" value="1"/>
</dbReference>
<comment type="subcellular location">
    <subcellularLocation>
        <location evidence="1">Membrane</location>
        <topology evidence="1">Single-pass membrane protein</topology>
    </subcellularLocation>
</comment>
<evidence type="ECO:0000256" key="8">
    <source>
        <dbReference type="ARBA" id="ARBA00022741"/>
    </source>
</evidence>
<keyword evidence="20" id="KW-1185">Reference proteome</keyword>
<evidence type="ECO:0000256" key="15">
    <source>
        <dbReference type="RuleBase" id="RU000304"/>
    </source>
</evidence>
<keyword evidence="9" id="KW-0418">Kinase</keyword>
<dbReference type="PROSITE" id="PS00107">
    <property type="entry name" value="PROTEIN_KINASE_ATP"/>
    <property type="match status" value="1"/>
</dbReference>
<dbReference type="GO" id="GO:0004674">
    <property type="term" value="F:protein serine/threonine kinase activity"/>
    <property type="evidence" value="ECO:0007669"/>
    <property type="project" value="UniProtKB-KW"/>
</dbReference>
<keyword evidence="12 17" id="KW-0472">Membrane</keyword>
<keyword evidence="11 17" id="KW-1133">Transmembrane helix</keyword>
<evidence type="ECO:0000259" key="18">
    <source>
        <dbReference type="PROSITE" id="PS50011"/>
    </source>
</evidence>
<dbReference type="GO" id="GO:0016020">
    <property type="term" value="C:membrane"/>
    <property type="evidence" value="ECO:0007669"/>
    <property type="project" value="UniProtKB-SubCell"/>
</dbReference>
<keyword evidence="4" id="KW-0433">Leucine-rich repeat</keyword>
<dbReference type="InterPro" id="IPR001245">
    <property type="entry name" value="Ser-Thr/Tyr_kinase_cat_dom"/>
</dbReference>
<dbReference type="FunFam" id="1.10.510.10:FF:000146">
    <property type="entry name" value="LRR receptor-like serine/threonine-protein kinase IOS1"/>
    <property type="match status" value="1"/>
</dbReference>
<keyword evidence="10 14" id="KW-0067">ATP-binding</keyword>
<dbReference type="PROSITE" id="PS51450">
    <property type="entry name" value="LRR"/>
    <property type="match status" value="1"/>
</dbReference>
<reference evidence="19 20" key="1">
    <citation type="journal article" date="2023" name="Hortic Res">
        <title>Pangenome of water caltrop reveals structural variations and asymmetric subgenome divergence after allopolyploidization.</title>
        <authorList>
            <person name="Zhang X."/>
            <person name="Chen Y."/>
            <person name="Wang L."/>
            <person name="Yuan Y."/>
            <person name="Fang M."/>
            <person name="Shi L."/>
            <person name="Lu R."/>
            <person name="Comes H.P."/>
            <person name="Ma Y."/>
            <person name="Chen Y."/>
            <person name="Huang G."/>
            <person name="Zhou Y."/>
            <person name="Zheng Z."/>
            <person name="Qiu Y."/>
        </authorList>
    </citation>
    <scope>NUCLEOTIDE SEQUENCE [LARGE SCALE GENOMIC DNA]</scope>
    <source>
        <strain evidence="19">F231</strain>
    </source>
</reference>
<evidence type="ECO:0000256" key="10">
    <source>
        <dbReference type="ARBA" id="ARBA00022840"/>
    </source>
</evidence>
<accession>A0AAN7R1F4</accession>
<dbReference type="InterPro" id="IPR017441">
    <property type="entry name" value="Protein_kinase_ATP_BS"/>
</dbReference>
<evidence type="ECO:0000256" key="14">
    <source>
        <dbReference type="PROSITE-ProRule" id="PRU10141"/>
    </source>
</evidence>
<keyword evidence="5" id="KW-0808">Transferase</keyword>
<evidence type="ECO:0000256" key="12">
    <source>
        <dbReference type="ARBA" id="ARBA00023136"/>
    </source>
</evidence>
<dbReference type="Gene3D" id="3.80.10.10">
    <property type="entry name" value="Ribonuclease Inhibitor"/>
    <property type="match status" value="1"/>
</dbReference>
<name>A0AAN7R1F4_TRANT</name>
<evidence type="ECO:0000256" key="3">
    <source>
        <dbReference type="ARBA" id="ARBA00022553"/>
    </source>
</evidence>
<dbReference type="InterPro" id="IPR008271">
    <property type="entry name" value="Ser/Thr_kinase_AS"/>
</dbReference>
<keyword evidence="7" id="KW-0677">Repeat</keyword>
<evidence type="ECO:0000256" key="6">
    <source>
        <dbReference type="ARBA" id="ARBA00022692"/>
    </source>
</evidence>